<accession>A0A9D1MJ60</accession>
<feature type="transmembrane region" description="Helical" evidence="1">
    <location>
        <begin position="12"/>
        <end position="35"/>
    </location>
</feature>
<feature type="domain" description="Protein export membrane protein SecD/SecF C-terminal" evidence="2">
    <location>
        <begin position="150"/>
        <end position="310"/>
    </location>
</feature>
<feature type="transmembrane region" description="Helical" evidence="1">
    <location>
        <begin position="250"/>
        <end position="270"/>
    </location>
</feature>
<evidence type="ECO:0000256" key="1">
    <source>
        <dbReference type="SAM" id="Phobius"/>
    </source>
</evidence>
<evidence type="ECO:0000313" key="4">
    <source>
        <dbReference type="Proteomes" id="UP000824110"/>
    </source>
</evidence>
<dbReference type="InterPro" id="IPR048634">
    <property type="entry name" value="SecD_SecF_C"/>
</dbReference>
<dbReference type="EMBL" id="DVNE01000011">
    <property type="protein sequence ID" value="HIU61277.1"/>
    <property type="molecule type" value="Genomic_DNA"/>
</dbReference>
<dbReference type="Proteomes" id="UP000824110">
    <property type="component" value="Unassembled WGS sequence"/>
</dbReference>
<keyword evidence="1" id="KW-1133">Transmembrane helix</keyword>
<sequence>MNKFRFSSKMHLFIIITCVLVAVGLAVGLVCQFTAGGFFNWGGNYASYKAVRVQYDIQLSLDEVQQISDKAFDDAGVDYYTFVTADNSSAGHEIEYRFATSEDTAALKTAASAINSQVGMEGGESGYLGSAYYSEYETILGGSDDILYAGIALAAAVVFQFLYFFIRYKLTMAIAAFIGDIHNLALFYALLAITRVQVSVSVVALSVFVVLATMIGCAVFFDKMRKGAKKDDFKAMPSFDQVDTAARESFPLVTLFYGVLAVAAVIMLVLTTVGSFSIYSLFMICATALIAAVVGEYGTMFFVPSIYSRLKLRADNYAAAKAVKYQGAKKAEKAE</sequence>
<dbReference type="Pfam" id="PF02355">
    <property type="entry name" value="SecD_SecF_C"/>
    <property type="match status" value="1"/>
</dbReference>
<keyword evidence="1" id="KW-0812">Transmembrane</keyword>
<feature type="transmembrane region" description="Helical" evidence="1">
    <location>
        <begin position="173"/>
        <end position="193"/>
    </location>
</feature>
<feature type="transmembrane region" description="Helical" evidence="1">
    <location>
        <begin position="146"/>
        <end position="166"/>
    </location>
</feature>
<comment type="caution">
    <text evidence="3">The sequence shown here is derived from an EMBL/GenBank/DDBJ whole genome shotgun (WGS) entry which is preliminary data.</text>
</comment>
<reference evidence="3" key="2">
    <citation type="journal article" date="2021" name="PeerJ">
        <title>Extensive microbial diversity within the chicken gut microbiome revealed by metagenomics and culture.</title>
        <authorList>
            <person name="Gilroy R."/>
            <person name="Ravi A."/>
            <person name="Getino M."/>
            <person name="Pursley I."/>
            <person name="Horton D.L."/>
            <person name="Alikhan N.F."/>
            <person name="Baker D."/>
            <person name="Gharbi K."/>
            <person name="Hall N."/>
            <person name="Watson M."/>
            <person name="Adriaenssens E.M."/>
            <person name="Foster-Nyarko E."/>
            <person name="Jarju S."/>
            <person name="Secka A."/>
            <person name="Antonio M."/>
            <person name="Oren A."/>
            <person name="Chaudhuri R.R."/>
            <person name="La Ragione R."/>
            <person name="Hildebrand F."/>
            <person name="Pallen M.J."/>
        </authorList>
    </citation>
    <scope>NUCLEOTIDE SEQUENCE</scope>
    <source>
        <strain evidence="3">CHK195-12923</strain>
    </source>
</reference>
<reference evidence="3" key="1">
    <citation type="submission" date="2020-10" db="EMBL/GenBank/DDBJ databases">
        <authorList>
            <person name="Gilroy R."/>
        </authorList>
    </citation>
    <scope>NUCLEOTIDE SEQUENCE</scope>
    <source>
        <strain evidence="3">CHK195-12923</strain>
    </source>
</reference>
<feature type="transmembrane region" description="Helical" evidence="1">
    <location>
        <begin position="199"/>
        <end position="221"/>
    </location>
</feature>
<feature type="transmembrane region" description="Helical" evidence="1">
    <location>
        <begin position="276"/>
        <end position="303"/>
    </location>
</feature>
<dbReference type="SUPFAM" id="SSF82866">
    <property type="entry name" value="Multidrug efflux transporter AcrB transmembrane domain"/>
    <property type="match status" value="1"/>
</dbReference>
<evidence type="ECO:0000259" key="2">
    <source>
        <dbReference type="Pfam" id="PF02355"/>
    </source>
</evidence>
<organism evidence="3 4">
    <name type="scientific">Candidatus Coproplasma excrementigallinarum</name>
    <dbReference type="NCBI Taxonomy" id="2840747"/>
    <lineage>
        <taxon>Bacteria</taxon>
        <taxon>Bacillati</taxon>
        <taxon>Bacillota</taxon>
        <taxon>Clostridia</taxon>
        <taxon>Eubacteriales</taxon>
        <taxon>Candidatus Coproplasma</taxon>
    </lineage>
</organism>
<proteinExistence type="predicted"/>
<protein>
    <recommendedName>
        <fullName evidence="2">Protein export membrane protein SecD/SecF C-terminal domain-containing protein</fullName>
    </recommendedName>
</protein>
<name>A0A9D1MJ60_9FIRM</name>
<evidence type="ECO:0000313" key="3">
    <source>
        <dbReference type="EMBL" id="HIU61277.1"/>
    </source>
</evidence>
<gene>
    <name evidence="3" type="ORF">IAB69_01320</name>
</gene>
<keyword evidence="1" id="KW-0472">Membrane</keyword>
<dbReference type="AlphaFoldDB" id="A0A9D1MJ60"/>